<dbReference type="Proteomes" id="UP001497480">
    <property type="component" value="Unassembled WGS sequence"/>
</dbReference>
<name>A0AAV1WAW2_LUPLU</name>
<proteinExistence type="predicted"/>
<dbReference type="InterPro" id="IPR052595">
    <property type="entry name" value="LRRC69/RLP"/>
</dbReference>
<keyword evidence="2" id="KW-0677">Repeat</keyword>
<protein>
    <submittedName>
        <fullName evidence="3">Uncharacterized protein</fullName>
    </submittedName>
</protein>
<dbReference type="InterPro" id="IPR025875">
    <property type="entry name" value="Leu-rich_rpt_4"/>
</dbReference>
<dbReference type="EMBL" id="CAXHTB010000005">
    <property type="protein sequence ID" value="CAL0306358.1"/>
    <property type="molecule type" value="Genomic_DNA"/>
</dbReference>
<evidence type="ECO:0000313" key="4">
    <source>
        <dbReference type="Proteomes" id="UP001497480"/>
    </source>
</evidence>
<organism evidence="3 4">
    <name type="scientific">Lupinus luteus</name>
    <name type="common">European yellow lupine</name>
    <dbReference type="NCBI Taxonomy" id="3873"/>
    <lineage>
        <taxon>Eukaryota</taxon>
        <taxon>Viridiplantae</taxon>
        <taxon>Streptophyta</taxon>
        <taxon>Embryophyta</taxon>
        <taxon>Tracheophyta</taxon>
        <taxon>Spermatophyta</taxon>
        <taxon>Magnoliopsida</taxon>
        <taxon>eudicotyledons</taxon>
        <taxon>Gunneridae</taxon>
        <taxon>Pentapetalae</taxon>
        <taxon>rosids</taxon>
        <taxon>fabids</taxon>
        <taxon>Fabales</taxon>
        <taxon>Fabaceae</taxon>
        <taxon>Papilionoideae</taxon>
        <taxon>50 kb inversion clade</taxon>
        <taxon>genistoids sensu lato</taxon>
        <taxon>core genistoids</taxon>
        <taxon>Genisteae</taxon>
        <taxon>Lupinus</taxon>
    </lineage>
</organism>
<evidence type="ECO:0000313" key="3">
    <source>
        <dbReference type="EMBL" id="CAL0306358.1"/>
    </source>
</evidence>
<dbReference type="PANTHER" id="PTHR48057:SF29">
    <property type="entry name" value="OS02G0609900 PROTEIN"/>
    <property type="match status" value="1"/>
</dbReference>
<accession>A0AAV1WAW2</accession>
<evidence type="ECO:0000256" key="1">
    <source>
        <dbReference type="ARBA" id="ARBA00022614"/>
    </source>
</evidence>
<dbReference type="PANTHER" id="PTHR48057">
    <property type="entry name" value="LEUCINE-RICH REPEAT SERINE/THREONINE-PROTEIN KINASE 1"/>
    <property type="match status" value="1"/>
</dbReference>
<reference evidence="3 4" key="1">
    <citation type="submission" date="2024-03" db="EMBL/GenBank/DDBJ databases">
        <authorList>
            <person name="Martinez-Hernandez J."/>
        </authorList>
    </citation>
    <scope>NUCLEOTIDE SEQUENCE [LARGE SCALE GENOMIC DNA]</scope>
</reference>
<sequence length="75" mass="8534">METKSMQSSKNQQDENPYLFNRLFILVDIPPSLGNLSQLVVLDISNNHIQWTIPPEIGNLSKLIDLHLSNNFLEG</sequence>
<keyword evidence="1" id="KW-0433">Leucine-rich repeat</keyword>
<comment type="caution">
    <text evidence="3">The sequence shown here is derived from an EMBL/GenBank/DDBJ whole genome shotgun (WGS) entry which is preliminary data.</text>
</comment>
<dbReference type="InterPro" id="IPR032675">
    <property type="entry name" value="LRR_dom_sf"/>
</dbReference>
<dbReference type="AlphaFoldDB" id="A0AAV1WAW2"/>
<gene>
    <name evidence="3" type="ORF">LLUT_LOCUS7418</name>
</gene>
<dbReference type="Gene3D" id="3.80.10.10">
    <property type="entry name" value="Ribonuclease Inhibitor"/>
    <property type="match status" value="1"/>
</dbReference>
<keyword evidence="4" id="KW-1185">Reference proteome</keyword>
<evidence type="ECO:0000256" key="2">
    <source>
        <dbReference type="ARBA" id="ARBA00022737"/>
    </source>
</evidence>
<dbReference type="Pfam" id="PF12799">
    <property type="entry name" value="LRR_4"/>
    <property type="match status" value="1"/>
</dbReference>
<dbReference type="SUPFAM" id="SSF52058">
    <property type="entry name" value="L domain-like"/>
    <property type="match status" value="1"/>
</dbReference>